<name>A0ABP9DCF9_9BACT</name>
<dbReference type="Gene3D" id="1.25.40.10">
    <property type="entry name" value="Tetratricopeptide repeat domain"/>
    <property type="match status" value="1"/>
</dbReference>
<dbReference type="SUPFAM" id="SSF48452">
    <property type="entry name" value="TPR-like"/>
    <property type="match status" value="1"/>
</dbReference>
<dbReference type="Pfam" id="PF02810">
    <property type="entry name" value="SEC-C"/>
    <property type="match status" value="1"/>
</dbReference>
<dbReference type="InterPro" id="IPR004027">
    <property type="entry name" value="SEC_C_motif"/>
</dbReference>
<keyword evidence="2" id="KW-1185">Reference proteome</keyword>
<dbReference type="Pfam" id="PF06685">
    <property type="entry name" value="DUF1186"/>
    <property type="match status" value="1"/>
</dbReference>
<accession>A0ABP9DCF9</accession>
<evidence type="ECO:0008006" key="3">
    <source>
        <dbReference type="Google" id="ProtNLM"/>
    </source>
</evidence>
<dbReference type="Gene3D" id="3.10.450.50">
    <property type="match status" value="1"/>
</dbReference>
<dbReference type="PANTHER" id="PTHR33747:SF1">
    <property type="entry name" value="ADENYLATE CYCLASE-ASSOCIATED CAP C-TERMINAL DOMAIN-CONTAINING PROTEIN"/>
    <property type="match status" value="1"/>
</dbReference>
<proteinExistence type="predicted"/>
<gene>
    <name evidence="1" type="ORF">GCM10023331_24070</name>
</gene>
<comment type="caution">
    <text evidence="1">The sequence shown here is derived from an EMBL/GenBank/DDBJ whole genome shotgun (WGS) entry which is preliminary data.</text>
</comment>
<organism evidence="1 2">
    <name type="scientific">Algivirga pacifica</name>
    <dbReference type="NCBI Taxonomy" id="1162670"/>
    <lineage>
        <taxon>Bacteria</taxon>
        <taxon>Pseudomonadati</taxon>
        <taxon>Bacteroidota</taxon>
        <taxon>Cytophagia</taxon>
        <taxon>Cytophagales</taxon>
        <taxon>Flammeovirgaceae</taxon>
        <taxon>Algivirga</taxon>
    </lineage>
</organism>
<dbReference type="RefSeq" id="WP_345372137.1">
    <property type="nucleotide sequence ID" value="NZ_BAABJX010000036.1"/>
</dbReference>
<sequence>MKALNSLPYQVTDNTEKADSVIALPSPIAHLHSSLIDGIEHGKVSVKKKLEDLIEQYPKYPALKHMLADYYQRSGNEESAMALNLQTVKDHPGYIFSRMNLAYAFLSMGNLEKVGELLGKTLTLEGLYPKRKVFHQGEVVIYYFIALQYAASAGEMQYAKDCLQLMRSIDPENHLIEAGEEILDLLEARNFSNGGTAENFIAVKENNNPKSRKKKQPALKNEALSFIYTTEPGATTDEQLQEVLGLPREALIEDLNAVLEDSINRFNYLKKHIPESEGPETNAFLQHALLLLGALKAEESLPNILEVLRQNNKVLDFYLGEFLNEVVWDVLYKVGNGQLSVLKDFLKEPGINAYARDAVARTILQVALHNPERREEVANAFKEVFQYYTEVTPEDNILDSEALGVMVAYLIDGQFEETLPYVKELYDKGYVDEMICGDYELFSQMYETQESPVDEDDLYDIYVYYAEERNWLNGDHQDSSFDIPEELPEEEEAFMNSYLTPQESLEITQPIIREEKIGRNDPCPCGSGKKYKKCCMKKG</sequence>
<protein>
    <recommendedName>
        <fullName evidence="3">SEC-C motif-containing protein</fullName>
    </recommendedName>
</protein>
<dbReference type="Proteomes" id="UP001500298">
    <property type="component" value="Unassembled WGS sequence"/>
</dbReference>
<evidence type="ECO:0000313" key="1">
    <source>
        <dbReference type="EMBL" id="GAA4838076.1"/>
    </source>
</evidence>
<dbReference type="InterPro" id="IPR011990">
    <property type="entry name" value="TPR-like_helical_dom_sf"/>
</dbReference>
<reference evidence="2" key="1">
    <citation type="journal article" date="2019" name="Int. J. Syst. Evol. Microbiol.">
        <title>The Global Catalogue of Microorganisms (GCM) 10K type strain sequencing project: providing services to taxonomists for standard genome sequencing and annotation.</title>
        <authorList>
            <consortium name="The Broad Institute Genomics Platform"/>
            <consortium name="The Broad Institute Genome Sequencing Center for Infectious Disease"/>
            <person name="Wu L."/>
            <person name="Ma J."/>
        </authorList>
    </citation>
    <scope>NUCLEOTIDE SEQUENCE [LARGE SCALE GENOMIC DNA]</scope>
    <source>
        <strain evidence="2">JCM 18326</strain>
    </source>
</reference>
<dbReference type="InterPro" id="IPR010602">
    <property type="entry name" value="DUF1186"/>
</dbReference>
<dbReference type="SUPFAM" id="SSF103642">
    <property type="entry name" value="Sec-C motif"/>
    <property type="match status" value="1"/>
</dbReference>
<evidence type="ECO:0000313" key="2">
    <source>
        <dbReference type="Proteomes" id="UP001500298"/>
    </source>
</evidence>
<dbReference type="PANTHER" id="PTHR33747">
    <property type="entry name" value="UPF0225 PROTEIN SCO1677"/>
    <property type="match status" value="1"/>
</dbReference>
<dbReference type="EMBL" id="BAABJX010000036">
    <property type="protein sequence ID" value="GAA4838076.1"/>
    <property type="molecule type" value="Genomic_DNA"/>
</dbReference>